<sequence length="277" mass="31039">MLRFVIAMLPRILPAQDLGAKYQKGYALITGGTDGIGLQIALKLVEQGFDVHIVGLKTEKLNQIQLTENSKISFCDLSDISVTNELCQWIETYQPKLLIHTAGFCYPSYFHKINNPHKYNQAFITSMVDLTAAFLKIRKTNGGIIFFSSQVSFFSNPYASLYAATKAYTEQFARALAIEYPKLDILVLLPGAVKRTAFFDHFPQFWAFKLIQLLGNDVESASSVVFRALGRFSSVDFGFYTYITRIGVGLLDANVIDQTSKFITAPLRPIFDNANNI</sequence>
<dbReference type="SUPFAM" id="SSF51735">
    <property type="entry name" value="NAD(P)-binding Rossmann-fold domains"/>
    <property type="match status" value="1"/>
</dbReference>
<dbReference type="AlphaFoldDB" id="A2EK04"/>
<dbReference type="OMA" id="QSHINAH"/>
<evidence type="ECO:0000256" key="2">
    <source>
        <dbReference type="ARBA" id="ARBA00006484"/>
    </source>
</evidence>
<dbReference type="CDD" id="cd05233">
    <property type="entry name" value="SDR_c"/>
    <property type="match status" value="1"/>
</dbReference>
<keyword evidence="3" id="KW-0560">Oxidoreductase</keyword>
<evidence type="ECO:0000313" key="5">
    <source>
        <dbReference type="Proteomes" id="UP000001542"/>
    </source>
</evidence>
<keyword evidence="5" id="KW-1185">Reference proteome</keyword>
<dbReference type="PANTHER" id="PTHR43899:SF13">
    <property type="entry name" value="RH59310P"/>
    <property type="match status" value="1"/>
</dbReference>
<dbReference type="eggNOG" id="ENOG502QS5G">
    <property type="taxonomic scope" value="Eukaryota"/>
</dbReference>
<dbReference type="VEuPathDB" id="TrichDB:TVAG_174570"/>
<dbReference type="InterPro" id="IPR051019">
    <property type="entry name" value="VLCFA-Steroid_DH"/>
</dbReference>
<dbReference type="InParanoid" id="A2EK04"/>
<gene>
    <name evidence="4" type="ORF">TVAG_174570</name>
</gene>
<dbReference type="STRING" id="5722.A2EK04"/>
<dbReference type="Proteomes" id="UP000001542">
    <property type="component" value="Unassembled WGS sequence"/>
</dbReference>
<dbReference type="OrthoDB" id="1393670at2759"/>
<proteinExistence type="inferred from homology"/>
<dbReference type="PROSITE" id="PS00061">
    <property type="entry name" value="ADH_SHORT"/>
    <property type="match status" value="1"/>
</dbReference>
<evidence type="ECO:0000313" key="4">
    <source>
        <dbReference type="EMBL" id="EAY06988.1"/>
    </source>
</evidence>
<organism evidence="4 5">
    <name type="scientific">Trichomonas vaginalis (strain ATCC PRA-98 / G3)</name>
    <dbReference type="NCBI Taxonomy" id="412133"/>
    <lineage>
        <taxon>Eukaryota</taxon>
        <taxon>Metamonada</taxon>
        <taxon>Parabasalia</taxon>
        <taxon>Trichomonadida</taxon>
        <taxon>Trichomonadidae</taxon>
        <taxon>Trichomonas</taxon>
    </lineage>
</organism>
<dbReference type="Gene3D" id="3.40.50.720">
    <property type="entry name" value="NAD(P)-binding Rossmann-like Domain"/>
    <property type="match status" value="1"/>
</dbReference>
<dbReference type="InterPro" id="IPR036291">
    <property type="entry name" value="NAD(P)-bd_dom_sf"/>
</dbReference>
<dbReference type="InterPro" id="IPR020904">
    <property type="entry name" value="Sc_DH/Rdtase_CS"/>
</dbReference>
<dbReference type="EMBL" id="DS113410">
    <property type="protein sequence ID" value="EAY06988.1"/>
    <property type="molecule type" value="Genomic_DNA"/>
</dbReference>
<name>A2EK04_TRIV3</name>
<comment type="subcellular location">
    <subcellularLocation>
        <location evidence="1">Endoplasmic reticulum</location>
    </subcellularLocation>
</comment>
<dbReference type="VEuPathDB" id="TrichDB:TVAGG3_0974500"/>
<protein>
    <submittedName>
        <fullName evidence="4">Oxidoreductase, short chain dehydrogenase/reductase family protein</fullName>
    </submittedName>
</protein>
<reference evidence="4" key="2">
    <citation type="journal article" date="2007" name="Science">
        <title>Draft genome sequence of the sexually transmitted pathogen Trichomonas vaginalis.</title>
        <authorList>
            <person name="Carlton J.M."/>
            <person name="Hirt R.P."/>
            <person name="Silva J.C."/>
            <person name="Delcher A.L."/>
            <person name="Schatz M."/>
            <person name="Zhao Q."/>
            <person name="Wortman J.R."/>
            <person name="Bidwell S.L."/>
            <person name="Alsmark U.C.M."/>
            <person name="Besteiro S."/>
            <person name="Sicheritz-Ponten T."/>
            <person name="Noel C.J."/>
            <person name="Dacks J.B."/>
            <person name="Foster P.G."/>
            <person name="Simillion C."/>
            <person name="Van de Peer Y."/>
            <person name="Miranda-Saavedra D."/>
            <person name="Barton G.J."/>
            <person name="Westrop G.D."/>
            <person name="Mueller S."/>
            <person name="Dessi D."/>
            <person name="Fiori P.L."/>
            <person name="Ren Q."/>
            <person name="Paulsen I."/>
            <person name="Zhang H."/>
            <person name="Bastida-Corcuera F.D."/>
            <person name="Simoes-Barbosa A."/>
            <person name="Brown M.T."/>
            <person name="Hayes R.D."/>
            <person name="Mukherjee M."/>
            <person name="Okumura C.Y."/>
            <person name="Schneider R."/>
            <person name="Smith A.J."/>
            <person name="Vanacova S."/>
            <person name="Villalvazo M."/>
            <person name="Haas B.J."/>
            <person name="Pertea M."/>
            <person name="Feldblyum T.V."/>
            <person name="Utterback T.R."/>
            <person name="Shu C.L."/>
            <person name="Osoegawa K."/>
            <person name="de Jong P.J."/>
            <person name="Hrdy I."/>
            <person name="Horvathova L."/>
            <person name="Zubacova Z."/>
            <person name="Dolezal P."/>
            <person name="Malik S.B."/>
            <person name="Logsdon J.M. Jr."/>
            <person name="Henze K."/>
            <person name="Gupta A."/>
            <person name="Wang C.C."/>
            <person name="Dunne R.L."/>
            <person name="Upcroft J.A."/>
            <person name="Upcroft P."/>
            <person name="White O."/>
            <person name="Salzberg S.L."/>
            <person name="Tang P."/>
            <person name="Chiu C.-H."/>
            <person name="Lee Y.-S."/>
            <person name="Embley T.M."/>
            <person name="Coombs G.H."/>
            <person name="Mottram J.C."/>
            <person name="Tachezy J."/>
            <person name="Fraser-Liggett C.M."/>
            <person name="Johnson P.J."/>
        </authorList>
    </citation>
    <scope>NUCLEOTIDE SEQUENCE [LARGE SCALE GENOMIC DNA]</scope>
    <source>
        <strain evidence="4">G3</strain>
    </source>
</reference>
<dbReference type="PRINTS" id="PR00081">
    <property type="entry name" value="GDHRDH"/>
</dbReference>
<dbReference type="GO" id="GO:0016491">
    <property type="term" value="F:oxidoreductase activity"/>
    <property type="evidence" value="ECO:0000318"/>
    <property type="project" value="GO_Central"/>
</dbReference>
<evidence type="ECO:0000256" key="3">
    <source>
        <dbReference type="ARBA" id="ARBA00023002"/>
    </source>
</evidence>
<reference evidence="4" key="1">
    <citation type="submission" date="2006-10" db="EMBL/GenBank/DDBJ databases">
        <authorList>
            <person name="Amadeo P."/>
            <person name="Zhao Q."/>
            <person name="Wortman J."/>
            <person name="Fraser-Liggett C."/>
            <person name="Carlton J."/>
        </authorList>
    </citation>
    <scope>NUCLEOTIDE SEQUENCE</scope>
    <source>
        <strain evidence="4">G3</strain>
    </source>
</reference>
<dbReference type="InterPro" id="IPR002347">
    <property type="entry name" value="SDR_fam"/>
</dbReference>
<dbReference type="PANTHER" id="PTHR43899">
    <property type="entry name" value="RH59310P"/>
    <property type="match status" value="1"/>
</dbReference>
<dbReference type="RefSeq" id="XP_001319211.1">
    <property type="nucleotide sequence ID" value="XM_001319176.1"/>
</dbReference>
<evidence type="ECO:0000256" key="1">
    <source>
        <dbReference type="ARBA" id="ARBA00004240"/>
    </source>
</evidence>
<accession>A2EK04</accession>
<dbReference type="GO" id="GO:0005783">
    <property type="term" value="C:endoplasmic reticulum"/>
    <property type="evidence" value="ECO:0007669"/>
    <property type="project" value="UniProtKB-SubCell"/>
</dbReference>
<dbReference type="Pfam" id="PF00106">
    <property type="entry name" value="adh_short"/>
    <property type="match status" value="1"/>
</dbReference>
<dbReference type="SMR" id="A2EK04"/>
<comment type="similarity">
    <text evidence="2">Belongs to the short-chain dehydrogenases/reductases (SDR) family.</text>
</comment>
<dbReference type="KEGG" id="tva:4764871"/>